<evidence type="ECO:0000313" key="18">
    <source>
        <dbReference type="WBParaSite" id="ACRNAN_Path_81.g299.t1"/>
    </source>
</evidence>
<dbReference type="GO" id="GO:0005737">
    <property type="term" value="C:cytoplasm"/>
    <property type="evidence" value="ECO:0007669"/>
    <property type="project" value="TreeGrafter"/>
</dbReference>
<keyword evidence="9 14" id="KW-0067">ATP-binding</keyword>
<name>A0A914CBQ5_9BILA</name>
<evidence type="ECO:0000256" key="12">
    <source>
        <dbReference type="ARBA" id="ARBA00049308"/>
    </source>
</evidence>
<evidence type="ECO:0000256" key="9">
    <source>
        <dbReference type="ARBA" id="ARBA00022840"/>
    </source>
</evidence>
<reference evidence="18" key="1">
    <citation type="submission" date="2022-11" db="UniProtKB">
        <authorList>
            <consortium name="WormBaseParasite"/>
        </authorList>
    </citation>
    <scope>IDENTIFICATION</scope>
</reference>
<dbReference type="InterPro" id="IPR050940">
    <property type="entry name" value="Actin_reg-Ser/Thr_kinase"/>
</dbReference>
<evidence type="ECO:0000256" key="7">
    <source>
        <dbReference type="ARBA" id="ARBA00022741"/>
    </source>
</evidence>
<dbReference type="Pfam" id="PF07714">
    <property type="entry name" value="PK_Tyr_Ser-Thr"/>
    <property type="match status" value="1"/>
</dbReference>
<comment type="catalytic activity">
    <reaction evidence="11">
        <text>L-seryl-[protein] + ATP = O-phospho-L-seryl-[protein] + ADP + H(+)</text>
        <dbReference type="Rhea" id="RHEA:17989"/>
        <dbReference type="Rhea" id="RHEA-COMP:9863"/>
        <dbReference type="Rhea" id="RHEA-COMP:11604"/>
        <dbReference type="ChEBI" id="CHEBI:15378"/>
        <dbReference type="ChEBI" id="CHEBI:29999"/>
        <dbReference type="ChEBI" id="CHEBI:30616"/>
        <dbReference type="ChEBI" id="CHEBI:83421"/>
        <dbReference type="ChEBI" id="CHEBI:456216"/>
        <dbReference type="EC" id="2.7.12.1"/>
    </reaction>
</comment>
<dbReference type="PROSITE" id="PS00107">
    <property type="entry name" value="PROTEIN_KINASE_ATP"/>
    <property type="match status" value="1"/>
</dbReference>
<evidence type="ECO:0000256" key="10">
    <source>
        <dbReference type="ARBA" id="ARBA00023211"/>
    </source>
</evidence>
<evidence type="ECO:0000256" key="15">
    <source>
        <dbReference type="SAM" id="MobiDB-lite"/>
    </source>
</evidence>
<keyword evidence="5" id="KW-0723">Serine/threonine-protein kinase</keyword>
<dbReference type="Gene3D" id="1.10.510.10">
    <property type="entry name" value="Transferase(Phosphotransferase) domain 1"/>
    <property type="match status" value="1"/>
</dbReference>
<comment type="catalytic activity">
    <reaction evidence="12">
        <text>L-threonyl-[protein] + ATP = O-phospho-L-threonyl-[protein] + ADP + H(+)</text>
        <dbReference type="Rhea" id="RHEA:46608"/>
        <dbReference type="Rhea" id="RHEA-COMP:11060"/>
        <dbReference type="Rhea" id="RHEA-COMP:11605"/>
        <dbReference type="ChEBI" id="CHEBI:15378"/>
        <dbReference type="ChEBI" id="CHEBI:30013"/>
        <dbReference type="ChEBI" id="CHEBI:30616"/>
        <dbReference type="ChEBI" id="CHEBI:61977"/>
        <dbReference type="ChEBI" id="CHEBI:456216"/>
        <dbReference type="EC" id="2.7.12.1"/>
    </reaction>
</comment>
<sequence length="765" mass="86856">MMLMSPVEPIGREITFLNKHKRTTAKDECTLEPCCMASIPSKVPPQPLHNNHRNYKNGTSSSSQHNNNHHHDQNIPSCSINNTPQQQPTPTHNKHALIRGSSRDAVGCLKQMEDFEILERLGEGFFGSAYKVCDRTLSAIMVMKIAKIINPNSESSRLSAKRDVINEANMLQKLQHPNILSMRGMCVERQACNWRLHLLVDFCDSGSLHQLILNRHRDFPWIQRCLIALDVSKAMKFVHRKGYMHRDLTSMNVLLQFAQGRMFPKALVADFGLSAVIPRYPHVLQQVGTQNWMAPEMLMEKFYNEKADVFSYGIIMCQMIARIDADHDAGLYRTPMFGLDYVRFTARCPSDTPLGLLKLAFMCCLWNFESRPSFEIIESQLKSIFDNEIRNPDSEDIRLGRSHSDAAMRTVNICADLMNGKRHLDSHHHILDFNIPEGVSVESAMLRFLASHVASEDPKYKESEVNPFSTHFRYRSIRKMKPRDSFTKRRFINDETNDCADFSDQAHAELVSRRSRDLIQHHHMPSTSSATNGSPKIRRNRFLRRTVSLPSSIVFGNKSVNENSLLPSTSHSPHSSFLKKRSGNLGLSEQRELQGRITMTFRDYDREFISLRHPARRHTLMPGSSMCSNGPSPTNRSSRSLSQLRRQLAEELCIEKVATSPRSSFSGSQLSNLSQASYECASVFHDSSVTPETIPYEQVCDELKEHKLDSSSLTLPKIHTIVKANDHCDSHATHEGICERATSCISSKRNGRKMDSSSSAQCIIL</sequence>
<dbReference type="Proteomes" id="UP000887540">
    <property type="component" value="Unplaced"/>
</dbReference>
<dbReference type="PROSITE" id="PS50011">
    <property type="entry name" value="PROTEIN_KINASE_DOM"/>
    <property type="match status" value="1"/>
</dbReference>
<dbReference type="GO" id="GO:0046872">
    <property type="term" value="F:metal ion binding"/>
    <property type="evidence" value="ECO:0007669"/>
    <property type="project" value="UniProtKB-KW"/>
</dbReference>
<dbReference type="PANTHER" id="PTHR46485:SF5">
    <property type="entry name" value="CENTER DIVIDER, ISOFORM A"/>
    <property type="match status" value="1"/>
</dbReference>
<dbReference type="SUPFAM" id="SSF56112">
    <property type="entry name" value="Protein kinase-like (PK-like)"/>
    <property type="match status" value="1"/>
</dbReference>
<dbReference type="InterPro" id="IPR017441">
    <property type="entry name" value="Protein_kinase_ATP_BS"/>
</dbReference>
<keyword evidence="6" id="KW-0808">Transferase</keyword>
<evidence type="ECO:0000256" key="2">
    <source>
        <dbReference type="ARBA" id="ARBA00001946"/>
    </source>
</evidence>
<dbReference type="GO" id="GO:0004674">
    <property type="term" value="F:protein serine/threonine kinase activity"/>
    <property type="evidence" value="ECO:0007669"/>
    <property type="project" value="UniProtKB-KW"/>
</dbReference>
<evidence type="ECO:0000256" key="13">
    <source>
        <dbReference type="ARBA" id="ARBA00051680"/>
    </source>
</evidence>
<evidence type="ECO:0000256" key="8">
    <source>
        <dbReference type="ARBA" id="ARBA00022777"/>
    </source>
</evidence>
<keyword evidence="8" id="KW-0418">Kinase</keyword>
<evidence type="ECO:0000256" key="11">
    <source>
        <dbReference type="ARBA" id="ARBA00049003"/>
    </source>
</evidence>
<dbReference type="InterPro" id="IPR011009">
    <property type="entry name" value="Kinase-like_dom_sf"/>
</dbReference>
<comment type="similarity">
    <text evidence="3">Belongs to the protein kinase superfamily. TKL Ser/Thr protein kinase family.</text>
</comment>
<evidence type="ECO:0000259" key="16">
    <source>
        <dbReference type="PROSITE" id="PS50011"/>
    </source>
</evidence>
<proteinExistence type="inferred from homology"/>
<accession>A0A914CBQ5</accession>
<feature type="region of interest" description="Disordered" evidence="15">
    <location>
        <begin position="619"/>
        <end position="641"/>
    </location>
</feature>
<dbReference type="WBParaSite" id="ACRNAN_Path_81.g299.t1">
    <property type="protein sequence ID" value="ACRNAN_Path_81.g299.t1"/>
    <property type="gene ID" value="ACRNAN_Path_81.g299"/>
</dbReference>
<evidence type="ECO:0000256" key="14">
    <source>
        <dbReference type="PROSITE-ProRule" id="PRU10141"/>
    </source>
</evidence>
<dbReference type="GO" id="GO:0005524">
    <property type="term" value="F:ATP binding"/>
    <property type="evidence" value="ECO:0007669"/>
    <property type="project" value="UniProtKB-UniRule"/>
</dbReference>
<keyword evidence="7 14" id="KW-0547">Nucleotide-binding</keyword>
<feature type="region of interest" description="Disordered" evidence="15">
    <location>
        <begin position="41"/>
        <end position="97"/>
    </location>
</feature>
<dbReference type="InterPro" id="IPR000719">
    <property type="entry name" value="Prot_kinase_dom"/>
</dbReference>
<evidence type="ECO:0000256" key="5">
    <source>
        <dbReference type="ARBA" id="ARBA00022527"/>
    </source>
</evidence>
<comment type="cofactor">
    <cofactor evidence="2">
        <name>Mg(2+)</name>
        <dbReference type="ChEBI" id="CHEBI:18420"/>
    </cofactor>
</comment>
<feature type="binding site" evidence="14">
    <location>
        <position position="144"/>
    </location>
    <ligand>
        <name>ATP</name>
        <dbReference type="ChEBI" id="CHEBI:30616"/>
    </ligand>
</feature>
<protein>
    <recommendedName>
        <fullName evidence="4">dual-specificity kinase</fullName>
        <ecNumber evidence="4">2.7.12.1</ecNumber>
    </recommendedName>
</protein>
<keyword evidence="10" id="KW-0464">Manganese</keyword>
<evidence type="ECO:0000256" key="4">
    <source>
        <dbReference type="ARBA" id="ARBA00013203"/>
    </source>
</evidence>
<evidence type="ECO:0000313" key="17">
    <source>
        <dbReference type="Proteomes" id="UP000887540"/>
    </source>
</evidence>
<feature type="domain" description="Protein kinase" evidence="16">
    <location>
        <begin position="115"/>
        <end position="385"/>
    </location>
</feature>
<dbReference type="GO" id="GO:0005634">
    <property type="term" value="C:nucleus"/>
    <property type="evidence" value="ECO:0007669"/>
    <property type="project" value="TreeGrafter"/>
</dbReference>
<dbReference type="GO" id="GO:0030036">
    <property type="term" value="P:actin cytoskeleton organization"/>
    <property type="evidence" value="ECO:0007669"/>
    <property type="project" value="TreeGrafter"/>
</dbReference>
<dbReference type="AlphaFoldDB" id="A0A914CBQ5"/>
<evidence type="ECO:0000256" key="3">
    <source>
        <dbReference type="ARBA" id="ARBA00005843"/>
    </source>
</evidence>
<feature type="compositionally biased region" description="Polar residues" evidence="15">
    <location>
        <begin position="625"/>
        <end position="635"/>
    </location>
</feature>
<dbReference type="PANTHER" id="PTHR46485">
    <property type="entry name" value="LIM DOMAIN KINASE 1"/>
    <property type="match status" value="1"/>
</dbReference>
<evidence type="ECO:0000256" key="1">
    <source>
        <dbReference type="ARBA" id="ARBA00001936"/>
    </source>
</evidence>
<dbReference type="InterPro" id="IPR008266">
    <property type="entry name" value="Tyr_kinase_AS"/>
</dbReference>
<comment type="cofactor">
    <cofactor evidence="1">
        <name>Mn(2+)</name>
        <dbReference type="ChEBI" id="CHEBI:29035"/>
    </cofactor>
</comment>
<comment type="catalytic activity">
    <reaction evidence="13">
        <text>L-tyrosyl-[protein] + ATP = O-phospho-L-tyrosyl-[protein] + ADP + H(+)</text>
        <dbReference type="Rhea" id="RHEA:10596"/>
        <dbReference type="Rhea" id="RHEA-COMP:10136"/>
        <dbReference type="Rhea" id="RHEA-COMP:20101"/>
        <dbReference type="ChEBI" id="CHEBI:15378"/>
        <dbReference type="ChEBI" id="CHEBI:30616"/>
        <dbReference type="ChEBI" id="CHEBI:46858"/>
        <dbReference type="ChEBI" id="CHEBI:61978"/>
        <dbReference type="ChEBI" id="CHEBI:456216"/>
        <dbReference type="EC" id="2.7.12.1"/>
    </reaction>
</comment>
<dbReference type="PROSITE" id="PS00109">
    <property type="entry name" value="PROTEIN_KINASE_TYR"/>
    <property type="match status" value="1"/>
</dbReference>
<dbReference type="EC" id="2.7.12.1" evidence="4"/>
<dbReference type="InterPro" id="IPR001245">
    <property type="entry name" value="Ser-Thr/Tyr_kinase_cat_dom"/>
</dbReference>
<keyword evidence="17" id="KW-1185">Reference proteome</keyword>
<organism evidence="17 18">
    <name type="scientific">Acrobeloides nanus</name>
    <dbReference type="NCBI Taxonomy" id="290746"/>
    <lineage>
        <taxon>Eukaryota</taxon>
        <taxon>Metazoa</taxon>
        <taxon>Ecdysozoa</taxon>
        <taxon>Nematoda</taxon>
        <taxon>Chromadorea</taxon>
        <taxon>Rhabditida</taxon>
        <taxon>Tylenchina</taxon>
        <taxon>Cephalobomorpha</taxon>
        <taxon>Cephaloboidea</taxon>
        <taxon>Cephalobidae</taxon>
        <taxon>Acrobeloides</taxon>
    </lineage>
</organism>
<evidence type="ECO:0000256" key="6">
    <source>
        <dbReference type="ARBA" id="ARBA00022679"/>
    </source>
</evidence>
<feature type="compositionally biased region" description="Polar residues" evidence="15">
    <location>
        <begin position="75"/>
        <end position="91"/>
    </location>
</feature>